<keyword evidence="1" id="KW-0732">Signal</keyword>
<sequence>MFWLILFWLISLCLGNTETYLFKIPQYYDIVSHPTVIATNDKFTRHVHYLNDTHRLILDYPIQTIDNIDISNIVKLNYDTVSQLPSTLLVRINNYGNALISNEDLLNIKLCWPATTPYDFQISHGYFHSNEISEELEDNLELYLIINYQFHAYTYDETKYLNSNDELEFQLYINKLPNKYLPIPLELYDFIVYLVDITIFLSWNVVPYLVHSFFL</sequence>
<feature type="signal peptide" evidence="1">
    <location>
        <begin position="1"/>
        <end position="15"/>
    </location>
</feature>
<dbReference type="Pfam" id="PF10333">
    <property type="entry name" value="Pga1"/>
    <property type="match status" value="1"/>
</dbReference>
<dbReference type="AlphaFoldDB" id="C5M858"/>
<evidence type="ECO:0000313" key="3">
    <source>
        <dbReference type="Proteomes" id="UP000002037"/>
    </source>
</evidence>
<proteinExistence type="predicted"/>
<dbReference type="OrthoDB" id="4083463at2759"/>
<reference evidence="2 3" key="1">
    <citation type="journal article" date="2009" name="Nature">
        <title>Evolution of pathogenicity and sexual reproduction in eight Candida genomes.</title>
        <authorList>
            <person name="Butler G."/>
            <person name="Rasmussen M.D."/>
            <person name="Lin M.F."/>
            <person name="Santos M.A."/>
            <person name="Sakthikumar S."/>
            <person name="Munro C.A."/>
            <person name="Rheinbay E."/>
            <person name="Grabherr M."/>
            <person name="Forche A."/>
            <person name="Reedy J.L."/>
            <person name="Agrafioti I."/>
            <person name="Arnaud M.B."/>
            <person name="Bates S."/>
            <person name="Brown A.J."/>
            <person name="Brunke S."/>
            <person name="Costanzo M.C."/>
            <person name="Fitzpatrick D.A."/>
            <person name="de Groot P.W."/>
            <person name="Harris D."/>
            <person name="Hoyer L.L."/>
            <person name="Hube B."/>
            <person name="Klis F.M."/>
            <person name="Kodira C."/>
            <person name="Lennard N."/>
            <person name="Logue M.E."/>
            <person name="Martin R."/>
            <person name="Neiman A.M."/>
            <person name="Nikolaou E."/>
            <person name="Quail M.A."/>
            <person name="Quinn J."/>
            <person name="Santos M.C."/>
            <person name="Schmitzberger F.F."/>
            <person name="Sherlock G."/>
            <person name="Shah P."/>
            <person name="Silverstein K.A."/>
            <person name="Skrzypek M.S."/>
            <person name="Soll D."/>
            <person name="Staggs R."/>
            <person name="Stansfield I."/>
            <person name="Stumpf M.P."/>
            <person name="Sudbery P.E."/>
            <person name="Srikantha T."/>
            <person name="Zeng Q."/>
            <person name="Berman J."/>
            <person name="Berriman M."/>
            <person name="Heitman J."/>
            <person name="Gow N.A."/>
            <person name="Lorenz M.C."/>
            <person name="Birren B.W."/>
            <person name="Kellis M."/>
            <person name="Cuomo C.A."/>
        </authorList>
    </citation>
    <scope>NUCLEOTIDE SEQUENCE [LARGE SCALE GENOMIC DNA]</scope>
    <source>
        <strain evidence="3">ATCC MYA-3404 / T1</strain>
    </source>
</reference>
<name>C5M858_CANTT</name>
<gene>
    <name evidence="2" type="ORF">CTRG_02580</name>
</gene>
<dbReference type="KEGG" id="ctp:CTRG_02580"/>
<dbReference type="HOGENOM" id="CLU_1272114_0_0_1"/>
<dbReference type="InterPro" id="IPR019433">
    <property type="entry name" value="GPI_ManTrfase_II_coact_Pga1"/>
</dbReference>
<dbReference type="VEuPathDB" id="FungiDB:CTRG_02580"/>
<protein>
    <submittedName>
        <fullName evidence="2">Uncharacterized protein</fullName>
    </submittedName>
</protein>
<accession>C5M858</accession>
<organism evidence="2 3">
    <name type="scientific">Candida tropicalis (strain ATCC MYA-3404 / T1)</name>
    <name type="common">Yeast</name>
    <dbReference type="NCBI Taxonomy" id="294747"/>
    <lineage>
        <taxon>Eukaryota</taxon>
        <taxon>Fungi</taxon>
        <taxon>Dikarya</taxon>
        <taxon>Ascomycota</taxon>
        <taxon>Saccharomycotina</taxon>
        <taxon>Pichiomycetes</taxon>
        <taxon>Debaryomycetaceae</taxon>
        <taxon>Candida/Lodderomyces clade</taxon>
        <taxon>Candida</taxon>
    </lineage>
</organism>
<dbReference type="GeneID" id="8297302"/>
<evidence type="ECO:0000256" key="1">
    <source>
        <dbReference type="SAM" id="SignalP"/>
    </source>
</evidence>
<dbReference type="Proteomes" id="UP000002037">
    <property type="component" value="Unassembled WGS sequence"/>
</dbReference>
<evidence type="ECO:0000313" key="2">
    <source>
        <dbReference type="EMBL" id="EER33762.1"/>
    </source>
</evidence>
<feature type="chain" id="PRO_5012406832" evidence="1">
    <location>
        <begin position="16"/>
        <end position="215"/>
    </location>
</feature>
<dbReference type="EMBL" id="GG692397">
    <property type="protein sequence ID" value="EER33762.1"/>
    <property type="molecule type" value="Genomic_DNA"/>
</dbReference>
<dbReference type="RefSeq" id="XP_002548283.1">
    <property type="nucleotide sequence ID" value="XM_002548237.1"/>
</dbReference>
<dbReference type="eggNOG" id="ENOG502RPZU">
    <property type="taxonomic scope" value="Eukaryota"/>
</dbReference>
<dbReference type="STRING" id="294747.C5M858"/>
<keyword evidence="3" id="KW-1185">Reference proteome</keyword>